<gene>
    <name evidence="2" type="ORF">HINF_LOCUS18574</name>
    <name evidence="3" type="ORF">HINF_LOCUS68413</name>
</gene>
<dbReference type="EMBL" id="CATOUU010000466">
    <property type="protein sequence ID" value="CAI9930929.1"/>
    <property type="molecule type" value="Genomic_DNA"/>
</dbReference>
<name>A0AA86P2T8_9EUKA</name>
<dbReference type="AlphaFoldDB" id="A0AA86P2T8"/>
<comment type="caution">
    <text evidence="2">The sequence shown here is derived from an EMBL/GenBank/DDBJ whole genome shotgun (WGS) entry which is preliminary data.</text>
</comment>
<evidence type="ECO:0000313" key="4">
    <source>
        <dbReference type="Proteomes" id="UP001642409"/>
    </source>
</evidence>
<reference evidence="2" key="1">
    <citation type="submission" date="2023-06" db="EMBL/GenBank/DDBJ databases">
        <authorList>
            <person name="Kurt Z."/>
        </authorList>
    </citation>
    <scope>NUCLEOTIDE SEQUENCE</scope>
</reference>
<protein>
    <submittedName>
        <fullName evidence="3">Hypothetical_protein</fullName>
    </submittedName>
</protein>
<keyword evidence="1" id="KW-0175">Coiled coil</keyword>
<dbReference type="EMBL" id="CAXDID020000485">
    <property type="protein sequence ID" value="CAL6096402.1"/>
    <property type="molecule type" value="Genomic_DNA"/>
</dbReference>
<proteinExistence type="predicted"/>
<evidence type="ECO:0000313" key="2">
    <source>
        <dbReference type="EMBL" id="CAI9930929.1"/>
    </source>
</evidence>
<sequence length="135" mass="15763">MPSLQSKLVKQFLINLKLQNIDFEKQLEILEIQNKELKQKEQNILAEQEELRIYQTQTEDGNEACHIRRVLSLNKNNPGAKPNKVIILKRKGKEVFQQIKDYLNQGLKKENRIIIGASAFCSMERLIEAIEKFNV</sequence>
<keyword evidence="4" id="KW-1185">Reference proteome</keyword>
<feature type="coiled-coil region" evidence="1">
    <location>
        <begin position="13"/>
        <end position="57"/>
    </location>
</feature>
<reference evidence="3 4" key="2">
    <citation type="submission" date="2024-07" db="EMBL/GenBank/DDBJ databases">
        <authorList>
            <person name="Akdeniz Z."/>
        </authorList>
    </citation>
    <scope>NUCLEOTIDE SEQUENCE [LARGE SCALE GENOMIC DNA]</scope>
</reference>
<evidence type="ECO:0000313" key="3">
    <source>
        <dbReference type="EMBL" id="CAL6096402.1"/>
    </source>
</evidence>
<dbReference type="Proteomes" id="UP001642409">
    <property type="component" value="Unassembled WGS sequence"/>
</dbReference>
<accession>A0AA86P2T8</accession>
<evidence type="ECO:0000256" key="1">
    <source>
        <dbReference type="SAM" id="Coils"/>
    </source>
</evidence>
<organism evidence="2">
    <name type="scientific">Hexamita inflata</name>
    <dbReference type="NCBI Taxonomy" id="28002"/>
    <lineage>
        <taxon>Eukaryota</taxon>
        <taxon>Metamonada</taxon>
        <taxon>Diplomonadida</taxon>
        <taxon>Hexamitidae</taxon>
        <taxon>Hexamitinae</taxon>
        <taxon>Hexamita</taxon>
    </lineage>
</organism>